<dbReference type="AlphaFoldDB" id="A0A6G0TCU3"/>
<accession>A0A6G0TCU3</accession>
<protein>
    <submittedName>
        <fullName evidence="1">Uncharacterized protein</fullName>
    </submittedName>
</protein>
<evidence type="ECO:0000313" key="1">
    <source>
        <dbReference type="EMBL" id="KAE9529266.1"/>
    </source>
</evidence>
<keyword evidence="2" id="KW-1185">Reference proteome</keyword>
<reference evidence="1 2" key="1">
    <citation type="submission" date="2019-08" db="EMBL/GenBank/DDBJ databases">
        <title>The genome of the soybean aphid Biotype 1, its phylome, world population structure and adaptation to the North American continent.</title>
        <authorList>
            <person name="Giordano R."/>
            <person name="Donthu R.K."/>
            <person name="Hernandez A.G."/>
            <person name="Wright C.L."/>
            <person name="Zimin A.V."/>
        </authorList>
    </citation>
    <scope>NUCLEOTIDE SEQUENCE [LARGE SCALE GENOMIC DNA]</scope>
    <source>
        <tissue evidence="1">Whole aphids</tissue>
    </source>
</reference>
<dbReference type="EMBL" id="VYZN01000045">
    <property type="protein sequence ID" value="KAE9529266.1"/>
    <property type="molecule type" value="Genomic_DNA"/>
</dbReference>
<name>A0A6G0TCU3_APHGL</name>
<dbReference type="Proteomes" id="UP000475862">
    <property type="component" value="Unassembled WGS sequence"/>
</dbReference>
<evidence type="ECO:0000313" key="2">
    <source>
        <dbReference type="Proteomes" id="UP000475862"/>
    </source>
</evidence>
<sequence>MHQGYSLLHRKPPPNIISTIKNSLIIFFFYKIYDNHVNFFKSFEVQFFKTVFLLNGVYTVNLSSTMHNILNHFHKEYAARRRRLNLILIKVFNNYMIILLNQNDISIRNDILIKYKKHMYFYYFNSKTNNCRYSELSQNVRITLFEYFQFFFQLLAIKKNPYDIKISYNYVNCFCSFIKIFKIHIHTLFL</sequence>
<proteinExistence type="predicted"/>
<organism evidence="1 2">
    <name type="scientific">Aphis glycines</name>
    <name type="common">Soybean aphid</name>
    <dbReference type="NCBI Taxonomy" id="307491"/>
    <lineage>
        <taxon>Eukaryota</taxon>
        <taxon>Metazoa</taxon>
        <taxon>Ecdysozoa</taxon>
        <taxon>Arthropoda</taxon>
        <taxon>Hexapoda</taxon>
        <taxon>Insecta</taxon>
        <taxon>Pterygota</taxon>
        <taxon>Neoptera</taxon>
        <taxon>Paraneoptera</taxon>
        <taxon>Hemiptera</taxon>
        <taxon>Sternorrhyncha</taxon>
        <taxon>Aphidomorpha</taxon>
        <taxon>Aphidoidea</taxon>
        <taxon>Aphididae</taxon>
        <taxon>Aphidini</taxon>
        <taxon>Aphis</taxon>
        <taxon>Aphis</taxon>
    </lineage>
</organism>
<gene>
    <name evidence="1" type="ORF">AGLY_011942</name>
</gene>
<comment type="caution">
    <text evidence="1">The sequence shown here is derived from an EMBL/GenBank/DDBJ whole genome shotgun (WGS) entry which is preliminary data.</text>
</comment>